<dbReference type="RefSeq" id="WP_191170159.1">
    <property type="nucleotide sequence ID" value="NZ_JACXZS010000001.1"/>
</dbReference>
<proteinExistence type="inferred from homology"/>
<evidence type="ECO:0000256" key="2">
    <source>
        <dbReference type="ARBA" id="ARBA00005940"/>
    </source>
</evidence>
<dbReference type="Gene3D" id="2.60.40.1180">
    <property type="entry name" value="Golgi alpha-mannosidase II"/>
    <property type="match status" value="1"/>
</dbReference>
<dbReference type="InterPro" id="IPR003476">
    <property type="entry name" value="Glyco_hydro_42"/>
</dbReference>
<evidence type="ECO:0000256" key="3">
    <source>
        <dbReference type="ARBA" id="ARBA00012756"/>
    </source>
</evidence>
<dbReference type="InterPro" id="IPR029062">
    <property type="entry name" value="Class_I_gatase-like"/>
</dbReference>
<protein>
    <recommendedName>
        <fullName evidence="3 6">Beta-galactosidase</fullName>
        <shortName evidence="6">Beta-gal</shortName>
        <ecNumber evidence="3 6">3.2.1.23</ecNumber>
    </recommendedName>
</protein>
<keyword evidence="4 6" id="KW-0378">Hydrolase</keyword>
<dbReference type="InterPro" id="IPR013738">
    <property type="entry name" value="Beta_galactosidase_Trimer"/>
</dbReference>
<dbReference type="InterPro" id="IPR013739">
    <property type="entry name" value="Beta_galactosidase_C"/>
</dbReference>
<evidence type="ECO:0000259" key="7">
    <source>
        <dbReference type="Pfam" id="PF02449"/>
    </source>
</evidence>
<dbReference type="SUPFAM" id="SSF52317">
    <property type="entry name" value="Class I glutamine amidotransferase-like"/>
    <property type="match status" value="1"/>
</dbReference>
<keyword evidence="11" id="KW-1185">Reference proteome</keyword>
<dbReference type="PANTHER" id="PTHR36447:SF1">
    <property type="entry name" value="BETA-GALACTOSIDASE GANA"/>
    <property type="match status" value="1"/>
</dbReference>
<dbReference type="InterPro" id="IPR017853">
    <property type="entry name" value="GH"/>
</dbReference>
<feature type="domain" description="Beta-galactosidase C-terminal" evidence="9">
    <location>
        <begin position="626"/>
        <end position="677"/>
    </location>
</feature>
<evidence type="ECO:0000256" key="6">
    <source>
        <dbReference type="PIRNR" id="PIRNR001084"/>
    </source>
</evidence>
<comment type="similarity">
    <text evidence="2 6">Belongs to the glycosyl hydrolase 42 family.</text>
</comment>
<dbReference type="InterPro" id="IPR013529">
    <property type="entry name" value="Glyco_hydro_42_N"/>
</dbReference>
<name>A0ABR8NIN2_9MICO</name>
<gene>
    <name evidence="10" type="ORF">IF188_02400</name>
</gene>
<reference evidence="10 11" key="1">
    <citation type="submission" date="2020-09" db="EMBL/GenBank/DDBJ databases">
        <title>Isolation and identification of active actinomycetes.</title>
        <authorList>
            <person name="Li X."/>
        </authorList>
    </citation>
    <scope>NUCLEOTIDE SEQUENCE [LARGE SCALE GENOMIC DNA]</scope>
    <source>
        <strain evidence="10 11">NEAU-LLC</strain>
    </source>
</reference>
<accession>A0ABR8NIN2</accession>
<evidence type="ECO:0000313" key="11">
    <source>
        <dbReference type="Proteomes" id="UP000598426"/>
    </source>
</evidence>
<dbReference type="Pfam" id="PF08532">
    <property type="entry name" value="Glyco_hydro_42M"/>
    <property type="match status" value="1"/>
</dbReference>
<feature type="domain" description="Glycoside hydrolase family 42 N-terminal" evidence="7">
    <location>
        <begin position="27"/>
        <end position="393"/>
    </location>
</feature>
<evidence type="ECO:0000256" key="4">
    <source>
        <dbReference type="ARBA" id="ARBA00022801"/>
    </source>
</evidence>
<dbReference type="SUPFAM" id="SSF51445">
    <property type="entry name" value="(Trans)glycosidases"/>
    <property type="match status" value="1"/>
</dbReference>
<dbReference type="InterPro" id="IPR013780">
    <property type="entry name" value="Glyco_hydro_b"/>
</dbReference>
<keyword evidence="5 6" id="KW-0326">Glycosidase</keyword>
<comment type="caution">
    <text evidence="10">The sequence shown here is derived from an EMBL/GenBank/DDBJ whole genome shotgun (WGS) entry which is preliminary data.</text>
</comment>
<feature type="domain" description="Beta-galactosidase trimerisation" evidence="8">
    <location>
        <begin position="404"/>
        <end position="614"/>
    </location>
</feature>
<dbReference type="Pfam" id="PF02449">
    <property type="entry name" value="Glyco_hydro_42"/>
    <property type="match status" value="1"/>
</dbReference>
<dbReference type="Pfam" id="PF08533">
    <property type="entry name" value="Glyco_hydro_42C"/>
    <property type="match status" value="1"/>
</dbReference>
<evidence type="ECO:0000259" key="8">
    <source>
        <dbReference type="Pfam" id="PF08532"/>
    </source>
</evidence>
<dbReference type="EC" id="3.2.1.23" evidence="3 6"/>
<dbReference type="CDD" id="cd03143">
    <property type="entry name" value="A4_beta-galactosidase_middle_domain"/>
    <property type="match status" value="1"/>
</dbReference>
<sequence length="683" mass="74457">MVSTPIPRRSDALAPLTAELGICFGGDYNPEQWSPEVWREDVELMVRAGVNLVTVGVFSWARIEPSPGERDFAWLDEVLDLLHAHGIAVDLATPTASPPPWMGVLHPETLPLNPDGVALVAGSRNQFTPASRVYRDYALAIATDLAQRYRDHPAVRMWHVGNEFGQIDFGPEAAREFRLWLRERYGTIEALNDAWGTLVWAQRYRDFDEILPPRRMPYLVNPAQSLDFRRYTSFALQRVFTEQRDAIRAAGATQPVTTNFMGFEPLTDLWSWAEDVDVIADDQYPDHAEPTASSDIALIQDLMRSLGGGRPWVLMEQAASATSWRPHNLPKSPDRLRLDSLQAVARGADAICFFQWRQARTGAERFHSALLPHAGADTEVFRSAVALGADLRRLRPVSGARVAASVAVLFDWESWWAGEEPGRPTTRLQTLDQVRRWHRALWRRGIAVDLVRPGVDLSAYRAVLVPHSYIVEVDAATALRAAVEAGASLVVGPFSGVADRNAAILQGRSPVLLRELVGVSGEEWVGLPDEPTALTAEAAWTTVPAVALEAGVLGERLRADGAEVLARFDGGHLDGAPAITRRRAGAGTAWYLGAVVSDDALGAVLDDALDAAGIAGATPDRVLPDGVEAVQRGEALFLLNHGRTTGRVTVPGARRDLLSDADVDGQVALAPGAAMVLIERHAQ</sequence>
<dbReference type="Proteomes" id="UP000598426">
    <property type="component" value="Unassembled WGS sequence"/>
</dbReference>
<dbReference type="PANTHER" id="PTHR36447">
    <property type="entry name" value="BETA-GALACTOSIDASE GANA"/>
    <property type="match status" value="1"/>
</dbReference>
<dbReference type="Gene3D" id="3.20.20.80">
    <property type="entry name" value="Glycosidases"/>
    <property type="match status" value="1"/>
</dbReference>
<comment type="catalytic activity">
    <reaction evidence="1 6">
        <text>Hydrolysis of terminal non-reducing beta-D-galactose residues in beta-D-galactosides.</text>
        <dbReference type="EC" id="3.2.1.23"/>
    </reaction>
</comment>
<dbReference type="PIRSF" id="PIRSF001084">
    <property type="entry name" value="B-galactosidase"/>
    <property type="match status" value="1"/>
</dbReference>
<evidence type="ECO:0000256" key="5">
    <source>
        <dbReference type="ARBA" id="ARBA00023295"/>
    </source>
</evidence>
<evidence type="ECO:0000259" key="9">
    <source>
        <dbReference type="Pfam" id="PF08533"/>
    </source>
</evidence>
<evidence type="ECO:0000256" key="1">
    <source>
        <dbReference type="ARBA" id="ARBA00001412"/>
    </source>
</evidence>
<organism evidence="10 11">
    <name type="scientific">Microbacterium helvum</name>
    <dbReference type="NCBI Taxonomy" id="2773713"/>
    <lineage>
        <taxon>Bacteria</taxon>
        <taxon>Bacillati</taxon>
        <taxon>Actinomycetota</taxon>
        <taxon>Actinomycetes</taxon>
        <taxon>Micrococcales</taxon>
        <taxon>Microbacteriaceae</taxon>
        <taxon>Microbacterium</taxon>
    </lineage>
</organism>
<dbReference type="EMBL" id="JACXZS010000001">
    <property type="protein sequence ID" value="MBD3940548.1"/>
    <property type="molecule type" value="Genomic_DNA"/>
</dbReference>
<evidence type="ECO:0000313" key="10">
    <source>
        <dbReference type="EMBL" id="MBD3940548.1"/>
    </source>
</evidence>
<dbReference type="Gene3D" id="3.40.50.880">
    <property type="match status" value="1"/>
</dbReference>